<name>A0A368TUU9_9GAMM</name>
<comment type="similarity">
    <text evidence="1">Belongs to the LysR transcriptional regulatory family.</text>
</comment>
<dbReference type="GO" id="GO:0043565">
    <property type="term" value="F:sequence-specific DNA binding"/>
    <property type="evidence" value="ECO:0007669"/>
    <property type="project" value="TreeGrafter"/>
</dbReference>
<dbReference type="EMBL" id="QPII01000010">
    <property type="protein sequence ID" value="RCV88464.1"/>
    <property type="molecule type" value="Genomic_DNA"/>
</dbReference>
<evidence type="ECO:0000256" key="2">
    <source>
        <dbReference type="ARBA" id="ARBA00023015"/>
    </source>
</evidence>
<dbReference type="SUPFAM" id="SSF53850">
    <property type="entry name" value="Periplasmic binding protein-like II"/>
    <property type="match status" value="1"/>
</dbReference>
<dbReference type="InterPro" id="IPR036388">
    <property type="entry name" value="WH-like_DNA-bd_sf"/>
</dbReference>
<dbReference type="AlphaFoldDB" id="A0A368TUU9"/>
<dbReference type="GO" id="GO:0006351">
    <property type="term" value="P:DNA-templated transcription"/>
    <property type="evidence" value="ECO:0007669"/>
    <property type="project" value="TreeGrafter"/>
</dbReference>
<protein>
    <submittedName>
        <fullName evidence="6">LysR family transcriptional regulator</fullName>
    </submittedName>
</protein>
<evidence type="ECO:0000259" key="5">
    <source>
        <dbReference type="PROSITE" id="PS50931"/>
    </source>
</evidence>
<sequence length="318" mass="34500">MSKRLLPGTRALRTFEAAGRHLNFTRAAEEVGLTPAAVSYQIKEMEGQMGMELFVRSSRSIRLTPAGTIFFEAAGDALETLQRAAGRARKMARGSSVLRLSLGARFATNWLLPRLSRLREAVPSLELTFDITDEVRDFELDDVDVAIRFGSGGYLGTRSARLFETTVVPVCSPALLEAGPDLKAPRDLLNHTLCHVDCHVGGQAWPNWPMWMAAAGIDDFDPSHCVAFSEASHVVQAVLEGGAVGLAEPAMIESELRQGRLVTLFDIELAVMPAFAYYLVYPESGQFDPRLLAFRQWLLDEAHASSGGAVGVGAPAAV</sequence>
<dbReference type="PRINTS" id="PR00039">
    <property type="entry name" value="HTHLYSR"/>
</dbReference>
<proteinExistence type="inferred from homology"/>
<dbReference type="Gene3D" id="3.40.190.10">
    <property type="entry name" value="Periplasmic binding protein-like II"/>
    <property type="match status" value="2"/>
</dbReference>
<comment type="caution">
    <text evidence="6">The sequence shown here is derived from an EMBL/GenBank/DDBJ whole genome shotgun (WGS) entry which is preliminary data.</text>
</comment>
<dbReference type="Pfam" id="PF03466">
    <property type="entry name" value="LysR_substrate"/>
    <property type="match status" value="1"/>
</dbReference>
<dbReference type="Proteomes" id="UP000252405">
    <property type="component" value="Unassembled WGS sequence"/>
</dbReference>
<dbReference type="PROSITE" id="PS50931">
    <property type="entry name" value="HTH_LYSR"/>
    <property type="match status" value="1"/>
</dbReference>
<dbReference type="GO" id="GO:0003700">
    <property type="term" value="F:DNA-binding transcription factor activity"/>
    <property type="evidence" value="ECO:0007669"/>
    <property type="project" value="InterPro"/>
</dbReference>
<dbReference type="SUPFAM" id="SSF46785">
    <property type="entry name" value="Winged helix' DNA-binding domain"/>
    <property type="match status" value="1"/>
</dbReference>
<organism evidence="6 7">
    <name type="scientific">Billgrantia montanilacus</name>
    <dbReference type="NCBI Taxonomy" id="2282305"/>
    <lineage>
        <taxon>Bacteria</taxon>
        <taxon>Pseudomonadati</taxon>
        <taxon>Pseudomonadota</taxon>
        <taxon>Gammaproteobacteria</taxon>
        <taxon>Oceanospirillales</taxon>
        <taxon>Halomonadaceae</taxon>
        <taxon>Billgrantia</taxon>
    </lineage>
</organism>
<dbReference type="InterPro" id="IPR000847">
    <property type="entry name" value="LysR_HTH_N"/>
</dbReference>
<dbReference type="PANTHER" id="PTHR30537:SF26">
    <property type="entry name" value="GLYCINE CLEAVAGE SYSTEM TRANSCRIPTIONAL ACTIVATOR"/>
    <property type="match status" value="1"/>
</dbReference>
<dbReference type="InterPro" id="IPR036390">
    <property type="entry name" value="WH_DNA-bd_sf"/>
</dbReference>
<dbReference type="InterPro" id="IPR058163">
    <property type="entry name" value="LysR-type_TF_proteobact-type"/>
</dbReference>
<dbReference type="RefSeq" id="WP_114479678.1">
    <property type="nucleotide sequence ID" value="NZ_QPII01000010.1"/>
</dbReference>
<keyword evidence="3" id="KW-0238">DNA-binding</keyword>
<dbReference type="Gene3D" id="1.10.10.10">
    <property type="entry name" value="Winged helix-like DNA-binding domain superfamily/Winged helix DNA-binding domain"/>
    <property type="match status" value="1"/>
</dbReference>
<keyword evidence="2" id="KW-0805">Transcription regulation</keyword>
<dbReference type="InterPro" id="IPR005119">
    <property type="entry name" value="LysR_subst-bd"/>
</dbReference>
<dbReference type="FunFam" id="1.10.10.10:FF:000001">
    <property type="entry name" value="LysR family transcriptional regulator"/>
    <property type="match status" value="1"/>
</dbReference>
<evidence type="ECO:0000256" key="4">
    <source>
        <dbReference type="ARBA" id="ARBA00023163"/>
    </source>
</evidence>
<evidence type="ECO:0000313" key="6">
    <source>
        <dbReference type="EMBL" id="RCV88464.1"/>
    </source>
</evidence>
<keyword evidence="7" id="KW-1185">Reference proteome</keyword>
<dbReference type="CDD" id="cd08432">
    <property type="entry name" value="PBP2_GcdR_TrpI_HvrB_AmpR_like"/>
    <property type="match status" value="1"/>
</dbReference>
<dbReference type="Pfam" id="PF00126">
    <property type="entry name" value="HTH_1"/>
    <property type="match status" value="1"/>
</dbReference>
<feature type="domain" description="HTH lysR-type" evidence="5">
    <location>
        <begin position="7"/>
        <end position="64"/>
    </location>
</feature>
<reference evidence="6 7" key="1">
    <citation type="submission" date="2018-07" db="EMBL/GenBank/DDBJ databases">
        <title>Halomonas montanilacus sp. nov., isolated from Lake Pengyan on Tibetan Plateau.</title>
        <authorList>
            <person name="Lu H."/>
            <person name="Xing P."/>
            <person name="Wu Q."/>
        </authorList>
    </citation>
    <scope>NUCLEOTIDE SEQUENCE [LARGE SCALE GENOMIC DNA]</scope>
    <source>
        <strain evidence="6 7">PYC7W</strain>
    </source>
</reference>
<dbReference type="OrthoDB" id="6787458at2"/>
<dbReference type="PANTHER" id="PTHR30537">
    <property type="entry name" value="HTH-TYPE TRANSCRIPTIONAL REGULATOR"/>
    <property type="match status" value="1"/>
</dbReference>
<keyword evidence="4" id="KW-0804">Transcription</keyword>
<evidence type="ECO:0000256" key="1">
    <source>
        <dbReference type="ARBA" id="ARBA00009437"/>
    </source>
</evidence>
<accession>A0A368TUU9</accession>
<gene>
    <name evidence="6" type="ORF">DU505_13865</name>
</gene>
<evidence type="ECO:0000313" key="7">
    <source>
        <dbReference type="Proteomes" id="UP000252405"/>
    </source>
</evidence>
<evidence type="ECO:0000256" key="3">
    <source>
        <dbReference type="ARBA" id="ARBA00023125"/>
    </source>
</evidence>